<dbReference type="GO" id="GO:0005938">
    <property type="term" value="C:cell cortex"/>
    <property type="evidence" value="ECO:0007669"/>
    <property type="project" value="TreeGrafter"/>
</dbReference>
<evidence type="ECO:0000259" key="1">
    <source>
        <dbReference type="Pfam" id="PF12774"/>
    </source>
</evidence>
<dbReference type="AlphaFoldDB" id="A0AAV0AX98"/>
<evidence type="ECO:0000313" key="3">
    <source>
        <dbReference type="Proteomes" id="UP001153365"/>
    </source>
</evidence>
<dbReference type="GO" id="GO:0045505">
    <property type="term" value="F:dynein intermediate chain binding"/>
    <property type="evidence" value="ECO:0007669"/>
    <property type="project" value="InterPro"/>
</dbReference>
<feature type="domain" description="Dynein heavy chain hydrolytic ATP-binding dynein motor region" evidence="1">
    <location>
        <begin position="180"/>
        <end position="284"/>
    </location>
</feature>
<dbReference type="EMBL" id="CALTRL010002159">
    <property type="protein sequence ID" value="CAH7674902.1"/>
    <property type="molecule type" value="Genomic_DNA"/>
</dbReference>
<dbReference type="GO" id="GO:0005868">
    <property type="term" value="C:cytoplasmic dynein complex"/>
    <property type="evidence" value="ECO:0007669"/>
    <property type="project" value="TreeGrafter"/>
</dbReference>
<accession>A0AAV0AX98</accession>
<dbReference type="GO" id="GO:0051959">
    <property type="term" value="F:dynein light intermediate chain binding"/>
    <property type="evidence" value="ECO:0007669"/>
    <property type="project" value="InterPro"/>
</dbReference>
<dbReference type="Proteomes" id="UP001153365">
    <property type="component" value="Unassembled WGS sequence"/>
</dbReference>
<organism evidence="2 3">
    <name type="scientific">Phakopsora pachyrhizi</name>
    <name type="common">Asian soybean rust disease fungus</name>
    <dbReference type="NCBI Taxonomy" id="170000"/>
    <lineage>
        <taxon>Eukaryota</taxon>
        <taxon>Fungi</taxon>
        <taxon>Dikarya</taxon>
        <taxon>Basidiomycota</taxon>
        <taxon>Pucciniomycotina</taxon>
        <taxon>Pucciniomycetes</taxon>
        <taxon>Pucciniales</taxon>
        <taxon>Phakopsoraceae</taxon>
        <taxon>Phakopsora</taxon>
    </lineage>
</organism>
<dbReference type="Gene3D" id="3.40.50.300">
    <property type="entry name" value="P-loop containing nucleotide triphosphate hydrolases"/>
    <property type="match status" value="1"/>
</dbReference>
<dbReference type="Gene3D" id="3.20.180.20">
    <property type="entry name" value="Dynein heavy chain, N-terminal domain 2"/>
    <property type="match status" value="1"/>
</dbReference>
<evidence type="ECO:0000313" key="2">
    <source>
        <dbReference type="EMBL" id="CAH7674902.1"/>
    </source>
</evidence>
<dbReference type="GO" id="GO:0007097">
    <property type="term" value="P:nuclear migration"/>
    <property type="evidence" value="ECO:0007669"/>
    <property type="project" value="TreeGrafter"/>
</dbReference>
<proteinExistence type="predicted"/>
<gene>
    <name evidence="2" type="ORF">PPACK8108_LOCUS9839</name>
</gene>
<sequence length="284" mass="31951">MRICSKSLEIDLTRIEKVCSREGEEIPFLTPIILKDSPKINDWLSKVESQMKVSLAELLCIAVDGLSTFYTENDHLDKNRFLEWVDTFPAQLVVMAVQVVWTKTVEQALQSGISFEGPLQIVLRTLDVLALVFLGELQPVMRRKLSRFERLYHMQFYLDVSVAISTERLSIHIANAVLPYGFEYLGVPDRLVQTPLTDRCYLTLTQALHGRLGGSHFDPAGTGKTESVKALGVQLGRFVLVFCSGETFDFQAMGRIFAGPFQVGAWGCFDEANRLEKRKPSVVS</sequence>
<dbReference type="Pfam" id="PF12774">
    <property type="entry name" value="AAA_6"/>
    <property type="match status" value="1"/>
</dbReference>
<dbReference type="GO" id="GO:0005881">
    <property type="term" value="C:cytoplasmic microtubule"/>
    <property type="evidence" value="ECO:0007669"/>
    <property type="project" value="TreeGrafter"/>
</dbReference>
<dbReference type="InterPro" id="IPR042228">
    <property type="entry name" value="Dynein_linker_3"/>
</dbReference>
<dbReference type="SUPFAM" id="SSF52540">
    <property type="entry name" value="P-loop containing nucleoside triphosphate hydrolases"/>
    <property type="match status" value="1"/>
</dbReference>
<dbReference type="PANTHER" id="PTHR10676:SF314">
    <property type="entry name" value="CYTOPLASMIC DYNEIN 1 HEAVY CHAIN 1"/>
    <property type="match status" value="1"/>
</dbReference>
<dbReference type="GO" id="GO:0007018">
    <property type="term" value="P:microtubule-based movement"/>
    <property type="evidence" value="ECO:0007669"/>
    <property type="project" value="InterPro"/>
</dbReference>
<protein>
    <submittedName>
        <fullName evidence="2">Hydrolytic ATP binding site of dynein motor region D1-domain-containing protein</fullName>
    </submittedName>
</protein>
<name>A0AAV0AX98_PHAPC</name>
<dbReference type="GO" id="GO:0031122">
    <property type="term" value="P:cytoplasmic microtubule organization"/>
    <property type="evidence" value="ECO:0007669"/>
    <property type="project" value="TreeGrafter"/>
</dbReference>
<dbReference type="InterPro" id="IPR027417">
    <property type="entry name" value="P-loop_NTPase"/>
</dbReference>
<dbReference type="Gene3D" id="1.20.58.1120">
    <property type="match status" value="1"/>
</dbReference>
<keyword evidence="3" id="KW-1185">Reference proteome</keyword>
<dbReference type="InterPro" id="IPR026983">
    <property type="entry name" value="DHC"/>
</dbReference>
<reference evidence="2" key="1">
    <citation type="submission" date="2022-06" db="EMBL/GenBank/DDBJ databases">
        <authorList>
            <consortium name="SYNGENTA / RWTH Aachen University"/>
        </authorList>
    </citation>
    <scope>NUCLEOTIDE SEQUENCE</scope>
</reference>
<dbReference type="GO" id="GO:0007052">
    <property type="term" value="P:mitotic spindle organization"/>
    <property type="evidence" value="ECO:0007669"/>
    <property type="project" value="TreeGrafter"/>
</dbReference>
<dbReference type="GO" id="GO:0005524">
    <property type="term" value="F:ATP binding"/>
    <property type="evidence" value="ECO:0007669"/>
    <property type="project" value="InterPro"/>
</dbReference>
<dbReference type="GO" id="GO:0008569">
    <property type="term" value="F:minus-end-directed microtubule motor activity"/>
    <property type="evidence" value="ECO:0007669"/>
    <property type="project" value="TreeGrafter"/>
</dbReference>
<dbReference type="InterPro" id="IPR035699">
    <property type="entry name" value="AAA_6"/>
</dbReference>
<comment type="caution">
    <text evidence="2">The sequence shown here is derived from an EMBL/GenBank/DDBJ whole genome shotgun (WGS) entry which is preliminary data.</text>
</comment>
<dbReference type="PANTHER" id="PTHR10676">
    <property type="entry name" value="DYNEIN HEAVY CHAIN FAMILY PROTEIN"/>
    <property type="match status" value="1"/>
</dbReference>